<gene>
    <name evidence="3" type="ORF">IMF26_01670</name>
</gene>
<dbReference type="PRINTS" id="PR00469">
    <property type="entry name" value="PNDRDTASEII"/>
</dbReference>
<dbReference type="InterPro" id="IPR036188">
    <property type="entry name" value="FAD/NAD-bd_sf"/>
</dbReference>
<dbReference type="AlphaFoldDB" id="A0AAT9LCM6"/>
<reference evidence="3" key="2">
    <citation type="journal article" date="2023" name="Biology">
        <title>Prokaryotic Life Associated with Coal-Fire Gas Vents Revealed by Metagenomics.</title>
        <authorList>
            <person name="Kadnikov V.V."/>
            <person name="Mardanov A.V."/>
            <person name="Beletsky A.V."/>
            <person name="Karnachuk O.V."/>
            <person name="Ravin N.V."/>
        </authorList>
    </citation>
    <scope>NUCLEOTIDE SEQUENCE</scope>
    <source>
        <strain evidence="3">Bu02</strain>
    </source>
</reference>
<evidence type="ECO:0000256" key="1">
    <source>
        <dbReference type="ARBA" id="ARBA00023002"/>
    </source>
</evidence>
<dbReference type="SUPFAM" id="SSF51905">
    <property type="entry name" value="FAD/NAD(P)-binding domain"/>
    <property type="match status" value="1"/>
</dbReference>
<name>A0AAT9LCM6_9FIRM</name>
<evidence type="ECO:0000259" key="2">
    <source>
        <dbReference type="Pfam" id="PF07992"/>
    </source>
</evidence>
<dbReference type="InterPro" id="IPR023753">
    <property type="entry name" value="FAD/NAD-binding_dom"/>
</dbReference>
<reference evidence="3" key="1">
    <citation type="submission" date="2020-10" db="EMBL/GenBank/DDBJ databases">
        <authorList>
            <person name="Kadnikov V."/>
            <person name="Beletsky A.V."/>
            <person name="Mardanov A.V."/>
            <person name="Karnachuk O.V."/>
            <person name="Ravin N.V."/>
        </authorList>
    </citation>
    <scope>NUCLEOTIDE SEQUENCE</scope>
    <source>
        <strain evidence="3">Bu02</strain>
    </source>
</reference>
<protein>
    <submittedName>
        <fullName evidence="3">FAD-dependent oxidoreductase</fullName>
    </submittedName>
</protein>
<dbReference type="GO" id="GO:0016491">
    <property type="term" value="F:oxidoreductase activity"/>
    <property type="evidence" value="ECO:0007669"/>
    <property type="project" value="UniProtKB-KW"/>
</dbReference>
<sequence length="366" mass="38986">MRKTELAVVGAGPAGISGALEAASYGVKVTLIDRGDRPGGQLVKQTHKFFGWHAKGAGTRGIVLAEQLARHIRENENVTFFGSTEALGYYSDKVLLLETPRGIEPLQCERLLVATGASEKMLLFPGNDLPGVYGAGAVQTLMNVYGVRPGRSVLMVGSGNIGLIVSYQLVQAGVRVAAVLEAMPVIGGYAVHASKIRRLGIPILTGHSIKEAYGDGQVEGAVIWKLDEKWNGIPGTEKDLKVDVICLATGLTPLGELLWQAGAQMEYVSELGGFVPLYDENMETTAKGVFVAGDASGVEEASTAMAEGKLAGLSAAWSLGRVPPEEFTRKREEIRNELYQLRAGPTGQKILRGLETLSKRAKKVTA</sequence>
<dbReference type="InterPro" id="IPR051691">
    <property type="entry name" value="Metab_Enz_Cyan_OpOx_G3PDH"/>
</dbReference>
<dbReference type="EMBL" id="CP062796">
    <property type="protein sequence ID" value="QUL98815.1"/>
    <property type="molecule type" value="Genomic_DNA"/>
</dbReference>
<keyword evidence="1" id="KW-0560">Oxidoreductase</keyword>
<dbReference type="PANTHER" id="PTHR42949:SF3">
    <property type="entry name" value="ANAEROBIC GLYCEROL-3-PHOSPHATE DEHYDROGENASE SUBUNIT B"/>
    <property type="match status" value="1"/>
</dbReference>
<evidence type="ECO:0000313" key="3">
    <source>
        <dbReference type="EMBL" id="QUL98815.1"/>
    </source>
</evidence>
<dbReference type="Pfam" id="PF07992">
    <property type="entry name" value="Pyr_redox_2"/>
    <property type="match status" value="1"/>
</dbReference>
<dbReference type="Gene3D" id="3.50.50.60">
    <property type="entry name" value="FAD/NAD(P)-binding domain"/>
    <property type="match status" value="2"/>
</dbReference>
<organism evidence="3">
    <name type="scientific">Candidatus Fermentithermobacillus carboniphilus</name>
    <dbReference type="NCBI Taxonomy" id="3085328"/>
    <lineage>
        <taxon>Bacteria</taxon>
        <taxon>Bacillati</taxon>
        <taxon>Bacillota</taxon>
        <taxon>Candidatus Fermentithermobacillia</taxon>
        <taxon>Candidatus Fermentithermobacillales</taxon>
        <taxon>Candidatus Fermentithermobacillaceae</taxon>
        <taxon>Candidatus Fermentithermobacillus</taxon>
    </lineage>
</organism>
<dbReference type="PRINTS" id="PR00368">
    <property type="entry name" value="FADPNR"/>
</dbReference>
<accession>A0AAT9LCM6</accession>
<dbReference type="PANTHER" id="PTHR42949">
    <property type="entry name" value="ANAEROBIC GLYCEROL-3-PHOSPHATE DEHYDROGENASE SUBUNIT B"/>
    <property type="match status" value="1"/>
</dbReference>
<proteinExistence type="predicted"/>
<dbReference type="KEGG" id="fcz:IMF26_01670"/>
<feature type="domain" description="FAD/NAD(P)-binding" evidence="2">
    <location>
        <begin position="5"/>
        <end position="308"/>
    </location>
</feature>